<dbReference type="EMBL" id="NIDE01000001">
    <property type="protein sequence ID" value="OWK46844.1"/>
    <property type="molecule type" value="Genomic_DNA"/>
</dbReference>
<sequence length="142" mass="15629">MTVIQENPETILDAVAPLHMRILCVDDNHDAADSLAEILRIYGADVRVCYDGIVALTEAEDFSPQVGIFDIHMPGFDGCELARRIRSHGPSPLFLIAMTGVSDDYARQRTKAAGFDVHLTKAAPLEVLLNQLADCSRWLSHP</sequence>
<dbReference type="Gene3D" id="3.40.50.2300">
    <property type="match status" value="1"/>
</dbReference>
<evidence type="ECO:0000256" key="2">
    <source>
        <dbReference type="PROSITE-ProRule" id="PRU00169"/>
    </source>
</evidence>
<evidence type="ECO:0000313" key="4">
    <source>
        <dbReference type="EMBL" id="OWK46844.1"/>
    </source>
</evidence>
<proteinExistence type="predicted"/>
<dbReference type="PANTHER" id="PTHR44591:SF3">
    <property type="entry name" value="RESPONSE REGULATORY DOMAIN-CONTAINING PROTEIN"/>
    <property type="match status" value="1"/>
</dbReference>
<dbReference type="Proteomes" id="UP000214646">
    <property type="component" value="Unassembled WGS sequence"/>
</dbReference>
<evidence type="ECO:0000259" key="3">
    <source>
        <dbReference type="PROSITE" id="PS50110"/>
    </source>
</evidence>
<dbReference type="SUPFAM" id="SSF52172">
    <property type="entry name" value="CheY-like"/>
    <property type="match status" value="1"/>
</dbReference>
<dbReference type="PANTHER" id="PTHR44591">
    <property type="entry name" value="STRESS RESPONSE REGULATOR PROTEIN 1"/>
    <property type="match status" value="1"/>
</dbReference>
<feature type="modified residue" description="4-aspartylphosphate" evidence="2">
    <location>
        <position position="70"/>
    </location>
</feature>
<keyword evidence="4" id="KW-0808">Transferase</keyword>
<dbReference type="GO" id="GO:0008168">
    <property type="term" value="F:methyltransferase activity"/>
    <property type="evidence" value="ECO:0007669"/>
    <property type="project" value="UniProtKB-KW"/>
</dbReference>
<keyword evidence="5" id="KW-1185">Reference proteome</keyword>
<dbReference type="PROSITE" id="PS50110">
    <property type="entry name" value="RESPONSE_REGULATORY"/>
    <property type="match status" value="1"/>
</dbReference>
<dbReference type="AlphaFoldDB" id="A0A225E513"/>
<accession>A0A225E513</accession>
<protein>
    <submittedName>
        <fullName evidence="4">Chemotaxis protein methyltransferase CheR</fullName>
    </submittedName>
</protein>
<evidence type="ECO:0000313" key="5">
    <source>
        <dbReference type="Proteomes" id="UP000214646"/>
    </source>
</evidence>
<dbReference type="InterPro" id="IPR050595">
    <property type="entry name" value="Bact_response_regulator"/>
</dbReference>
<keyword evidence="4" id="KW-0489">Methyltransferase</keyword>
<dbReference type="Pfam" id="PF00072">
    <property type="entry name" value="Response_reg"/>
    <property type="match status" value="1"/>
</dbReference>
<dbReference type="SMART" id="SM00448">
    <property type="entry name" value="REC"/>
    <property type="match status" value="1"/>
</dbReference>
<keyword evidence="1 2" id="KW-0597">Phosphoprotein</keyword>
<name>A0A225E513_9BACT</name>
<dbReference type="RefSeq" id="WP_088252022.1">
    <property type="nucleotide sequence ID" value="NZ_NIDE01000001.1"/>
</dbReference>
<comment type="caution">
    <text evidence="4">The sequence shown here is derived from an EMBL/GenBank/DDBJ whole genome shotgun (WGS) entry which is preliminary data.</text>
</comment>
<dbReference type="OrthoDB" id="9800897at2"/>
<dbReference type="InterPro" id="IPR011006">
    <property type="entry name" value="CheY-like_superfamily"/>
</dbReference>
<dbReference type="GO" id="GO:0000160">
    <property type="term" value="P:phosphorelay signal transduction system"/>
    <property type="evidence" value="ECO:0007669"/>
    <property type="project" value="InterPro"/>
</dbReference>
<feature type="domain" description="Response regulatory" evidence="3">
    <location>
        <begin position="21"/>
        <end position="136"/>
    </location>
</feature>
<evidence type="ECO:0000256" key="1">
    <source>
        <dbReference type="ARBA" id="ARBA00022553"/>
    </source>
</evidence>
<reference evidence="5" key="1">
    <citation type="submission" date="2017-06" db="EMBL/GenBank/DDBJ databases">
        <title>Genome analysis of Fimbriiglobus ruber SP5, the first member of the order Planctomycetales with confirmed chitinolytic capability.</title>
        <authorList>
            <person name="Ravin N.V."/>
            <person name="Rakitin A.L."/>
            <person name="Ivanova A.A."/>
            <person name="Beletsky A.V."/>
            <person name="Kulichevskaya I.S."/>
            <person name="Mardanov A.V."/>
            <person name="Dedysh S.N."/>
        </authorList>
    </citation>
    <scope>NUCLEOTIDE SEQUENCE [LARGE SCALE GENOMIC DNA]</scope>
    <source>
        <strain evidence="5">SP5</strain>
    </source>
</reference>
<organism evidence="4 5">
    <name type="scientific">Fimbriiglobus ruber</name>
    <dbReference type="NCBI Taxonomy" id="1908690"/>
    <lineage>
        <taxon>Bacteria</taxon>
        <taxon>Pseudomonadati</taxon>
        <taxon>Planctomycetota</taxon>
        <taxon>Planctomycetia</taxon>
        <taxon>Gemmatales</taxon>
        <taxon>Gemmataceae</taxon>
        <taxon>Fimbriiglobus</taxon>
    </lineage>
</organism>
<gene>
    <name evidence="4" type="ORF">FRUB_00543</name>
</gene>
<dbReference type="GO" id="GO:0032259">
    <property type="term" value="P:methylation"/>
    <property type="evidence" value="ECO:0007669"/>
    <property type="project" value="UniProtKB-KW"/>
</dbReference>
<dbReference type="InterPro" id="IPR001789">
    <property type="entry name" value="Sig_transdc_resp-reg_receiver"/>
</dbReference>